<gene>
    <name evidence="2" type="ORF">EJP82_12225</name>
</gene>
<dbReference type="OrthoDB" id="9803764at2"/>
<organism evidence="2 3">
    <name type="scientific">Paenibacillus anaericanus</name>
    <dbReference type="NCBI Taxonomy" id="170367"/>
    <lineage>
        <taxon>Bacteria</taxon>
        <taxon>Bacillati</taxon>
        <taxon>Bacillota</taxon>
        <taxon>Bacilli</taxon>
        <taxon>Bacillales</taxon>
        <taxon>Paenibacillaceae</taxon>
        <taxon>Paenibacillus</taxon>
    </lineage>
</organism>
<dbReference type="GO" id="GO:0003700">
    <property type="term" value="F:DNA-binding transcription factor activity"/>
    <property type="evidence" value="ECO:0007669"/>
    <property type="project" value="InterPro"/>
</dbReference>
<keyword evidence="3" id="KW-1185">Reference proteome</keyword>
<dbReference type="InterPro" id="IPR018060">
    <property type="entry name" value="HTH_AraC"/>
</dbReference>
<reference evidence="2 3" key="1">
    <citation type="submission" date="2018-12" db="EMBL/GenBank/DDBJ databases">
        <authorList>
            <person name="Sun L."/>
            <person name="Chen Z."/>
        </authorList>
    </citation>
    <scope>NUCLEOTIDE SEQUENCE [LARGE SCALE GENOMIC DNA]</scope>
    <source>
        <strain evidence="2 3">DSM 15890</strain>
    </source>
</reference>
<accession>A0A433Y8M0</accession>
<protein>
    <submittedName>
        <fullName evidence="2">AraC family transcriptional regulator</fullName>
    </submittedName>
</protein>
<proteinExistence type="predicted"/>
<evidence type="ECO:0000313" key="2">
    <source>
        <dbReference type="EMBL" id="RUT46241.1"/>
    </source>
</evidence>
<name>A0A433Y8M0_9BACL</name>
<evidence type="ECO:0000259" key="1">
    <source>
        <dbReference type="PROSITE" id="PS01124"/>
    </source>
</evidence>
<evidence type="ECO:0000313" key="3">
    <source>
        <dbReference type="Proteomes" id="UP000279446"/>
    </source>
</evidence>
<comment type="caution">
    <text evidence="2">The sequence shown here is derived from an EMBL/GenBank/DDBJ whole genome shotgun (WGS) entry which is preliminary data.</text>
</comment>
<dbReference type="PROSITE" id="PS01124">
    <property type="entry name" value="HTH_ARAC_FAMILY_2"/>
    <property type="match status" value="1"/>
</dbReference>
<dbReference type="SMART" id="SM00342">
    <property type="entry name" value="HTH_ARAC"/>
    <property type="match status" value="1"/>
</dbReference>
<dbReference type="GO" id="GO:0043565">
    <property type="term" value="F:sequence-specific DNA binding"/>
    <property type="evidence" value="ECO:0007669"/>
    <property type="project" value="InterPro"/>
</dbReference>
<dbReference type="EMBL" id="RZNY01000009">
    <property type="protein sequence ID" value="RUT46241.1"/>
    <property type="molecule type" value="Genomic_DNA"/>
</dbReference>
<dbReference type="AlphaFoldDB" id="A0A433Y8M0"/>
<feature type="domain" description="HTH araC/xylS-type" evidence="1">
    <location>
        <begin position="136"/>
        <end position="235"/>
    </location>
</feature>
<dbReference type="Gene3D" id="1.10.10.60">
    <property type="entry name" value="Homeodomain-like"/>
    <property type="match status" value="1"/>
</dbReference>
<sequence>MLNILFKEEAVLFSIDSLNAEEHRHHMLQIIYAVVEPIEITIGEGSFHTKFVIIDTNVVHKVNSYGTATHNVLVDPSSVLYTYIYTDLLKQQRHVCIDSDWSNYNIESSDQLYEVIQGLVNIKSKSVELMSLEQGEHMDEAITEMRRTGKFYSQTEMASRLNYSPSHFSRLFSEKYGVAYSSYIILLKLRSAFIFIHKGYSLTRSAHEAGFSHSAHLAAVAKKTLGMSLTQITKDSINLKVIDSK</sequence>
<dbReference type="Proteomes" id="UP000279446">
    <property type="component" value="Unassembled WGS sequence"/>
</dbReference>
<dbReference type="RefSeq" id="WP_127192345.1">
    <property type="nucleotide sequence ID" value="NZ_RZNY01000009.1"/>
</dbReference>
<dbReference type="Pfam" id="PF12833">
    <property type="entry name" value="HTH_18"/>
    <property type="match status" value="1"/>
</dbReference>